<evidence type="ECO:0000313" key="10">
    <source>
        <dbReference type="Proteomes" id="UP000694867"/>
    </source>
</evidence>
<keyword evidence="4" id="KW-1015">Disulfide bond</keyword>
<dbReference type="Proteomes" id="UP000694867">
    <property type="component" value="Unplaced"/>
</dbReference>
<dbReference type="AlphaFoldDB" id="A0AAJ7WHF9"/>
<evidence type="ECO:0000256" key="8">
    <source>
        <dbReference type="SAM" id="SignalP"/>
    </source>
</evidence>
<organism evidence="10 11">
    <name type="scientific">Galendromus occidentalis</name>
    <name type="common">western predatory mite</name>
    <dbReference type="NCBI Taxonomy" id="34638"/>
    <lineage>
        <taxon>Eukaryota</taxon>
        <taxon>Metazoa</taxon>
        <taxon>Ecdysozoa</taxon>
        <taxon>Arthropoda</taxon>
        <taxon>Chelicerata</taxon>
        <taxon>Arachnida</taxon>
        <taxon>Acari</taxon>
        <taxon>Parasitiformes</taxon>
        <taxon>Mesostigmata</taxon>
        <taxon>Gamasina</taxon>
        <taxon>Phytoseioidea</taxon>
        <taxon>Phytoseiidae</taxon>
        <taxon>Typhlodrominae</taxon>
        <taxon>Galendromus</taxon>
    </lineage>
</organism>
<dbReference type="InterPro" id="IPR032675">
    <property type="entry name" value="LRR_dom_sf"/>
</dbReference>
<evidence type="ECO:0000256" key="3">
    <source>
        <dbReference type="ARBA" id="ARBA00022737"/>
    </source>
</evidence>
<proteinExistence type="predicted"/>
<gene>
    <name evidence="11" type="primary">LOC100900876</name>
</gene>
<dbReference type="PANTHER" id="PTHR24366">
    <property type="entry name" value="IG(IMMUNOGLOBULIN) AND LRR(LEUCINE RICH REPEAT) DOMAINS"/>
    <property type="match status" value="1"/>
</dbReference>
<evidence type="ECO:0000256" key="4">
    <source>
        <dbReference type="ARBA" id="ARBA00023157"/>
    </source>
</evidence>
<accession>A0AAJ7WHF9</accession>
<feature type="transmembrane region" description="Helical" evidence="7">
    <location>
        <begin position="376"/>
        <end position="398"/>
    </location>
</feature>
<feature type="region of interest" description="Disordered" evidence="6">
    <location>
        <begin position="566"/>
        <end position="587"/>
    </location>
</feature>
<dbReference type="GeneID" id="100900876"/>
<keyword evidence="2 8" id="KW-0732">Signal</keyword>
<evidence type="ECO:0000256" key="2">
    <source>
        <dbReference type="ARBA" id="ARBA00022729"/>
    </source>
</evidence>
<name>A0AAJ7WHF9_9ACAR</name>
<feature type="signal peptide" evidence="8">
    <location>
        <begin position="1"/>
        <end position="18"/>
    </location>
</feature>
<dbReference type="Gene3D" id="2.60.40.10">
    <property type="entry name" value="Immunoglobulins"/>
    <property type="match status" value="1"/>
</dbReference>
<dbReference type="InterPro" id="IPR013783">
    <property type="entry name" value="Ig-like_fold"/>
</dbReference>
<dbReference type="Gene3D" id="3.80.10.10">
    <property type="entry name" value="Ribonuclease Inhibitor"/>
    <property type="match status" value="2"/>
</dbReference>
<reference evidence="11" key="1">
    <citation type="submission" date="2025-08" db="UniProtKB">
        <authorList>
            <consortium name="RefSeq"/>
        </authorList>
    </citation>
    <scope>IDENTIFICATION</scope>
</reference>
<evidence type="ECO:0000259" key="9">
    <source>
        <dbReference type="PROSITE" id="PS50835"/>
    </source>
</evidence>
<dbReference type="InterPro" id="IPR001611">
    <property type="entry name" value="Leu-rich_rpt"/>
</dbReference>
<keyword evidence="3" id="KW-0677">Repeat</keyword>
<dbReference type="KEGG" id="goe:100900876"/>
<dbReference type="SUPFAM" id="SSF48726">
    <property type="entry name" value="Immunoglobulin"/>
    <property type="match status" value="1"/>
</dbReference>
<dbReference type="InterPro" id="IPR003598">
    <property type="entry name" value="Ig_sub2"/>
</dbReference>
<dbReference type="PANTHER" id="PTHR24366:SF136">
    <property type="entry name" value="KEKKON 1, ISOFORM B"/>
    <property type="match status" value="1"/>
</dbReference>
<dbReference type="InterPro" id="IPR036179">
    <property type="entry name" value="Ig-like_dom_sf"/>
</dbReference>
<sequence>MFLRYLIVALAVVSCASAADSACHANCVCKWKQGKRWASCQGKNMITVPNGLPSEIQVIDLEKNNFHTLPTKIFQERGLTNLQKIYLQHCRLGRIAVDSLHQLTNLVELDLSHNLLTEIPTEALMAASHLRKLHLNNNPISELTNGSFKGLDHLQHLSLSGCQVHHIDVAAFASLESLKALYLDTNRLTTLRAETVSTLPRITELTLTGNPWHCDCHLAPLRKWMIRRSIGNLYAPHCASPERIREVSWTELDVEDFACLPEIALQLNMLHVHVEEGANVTLVCGVRSQPVSVIRWEPAEISNETYMDPDRYHTKIDDAQQGLQVSYLCIDHAQLDDSGVYVCVSENKAGITAANFTLHVTKQLLNPTHLGRTGTITVIALFVLVAILIALGLCFFVMRQRHRADSDTKVPPNQSFLKQLAVVKTVKGAPEVIPVVAASPKSEFDGVDKRAENGSSGYGSDQTPDLVNKIGFDKEIHLYNGPVGNGYANPADPAYRHSPMMSQLNTTYQQDDYALGPIPGEAALGGRAYSPEPLPPVHPANQRWTQSATSPVDVGGYRNSANQSQTVGIPTSPSMSQQNWAPAPAVPPRAPMAALVSPHGDTRYSPDEGYAEETICYEGTEV</sequence>
<evidence type="ECO:0000256" key="1">
    <source>
        <dbReference type="ARBA" id="ARBA00022614"/>
    </source>
</evidence>
<dbReference type="PROSITE" id="PS51257">
    <property type="entry name" value="PROKAR_LIPOPROTEIN"/>
    <property type="match status" value="1"/>
</dbReference>
<evidence type="ECO:0000256" key="6">
    <source>
        <dbReference type="SAM" id="MobiDB-lite"/>
    </source>
</evidence>
<evidence type="ECO:0000256" key="5">
    <source>
        <dbReference type="ARBA" id="ARBA00023180"/>
    </source>
</evidence>
<dbReference type="InterPro" id="IPR003591">
    <property type="entry name" value="Leu-rich_rpt_typical-subtyp"/>
</dbReference>
<dbReference type="FunFam" id="3.80.10.10:FF:000082">
    <property type="entry name" value="Leucine-rich repeat-containing 24"/>
    <property type="match status" value="1"/>
</dbReference>
<dbReference type="SMART" id="SM00408">
    <property type="entry name" value="IGc2"/>
    <property type="match status" value="1"/>
</dbReference>
<dbReference type="InterPro" id="IPR000483">
    <property type="entry name" value="Cys-rich_flank_reg_C"/>
</dbReference>
<dbReference type="RefSeq" id="XP_028966977.1">
    <property type="nucleotide sequence ID" value="XM_029111144.1"/>
</dbReference>
<keyword evidence="7" id="KW-1133">Transmembrane helix</keyword>
<evidence type="ECO:0000313" key="11">
    <source>
        <dbReference type="RefSeq" id="XP_028966977.1"/>
    </source>
</evidence>
<dbReference type="Pfam" id="PF07679">
    <property type="entry name" value="I-set"/>
    <property type="match status" value="1"/>
</dbReference>
<keyword evidence="7" id="KW-0472">Membrane</keyword>
<keyword evidence="5" id="KW-0325">Glycoprotein</keyword>
<dbReference type="SMART" id="SM00409">
    <property type="entry name" value="IG"/>
    <property type="match status" value="1"/>
</dbReference>
<dbReference type="InterPro" id="IPR003599">
    <property type="entry name" value="Ig_sub"/>
</dbReference>
<dbReference type="SUPFAM" id="SSF52058">
    <property type="entry name" value="L domain-like"/>
    <property type="match status" value="1"/>
</dbReference>
<dbReference type="SMART" id="SM00369">
    <property type="entry name" value="LRR_TYP"/>
    <property type="match status" value="6"/>
</dbReference>
<feature type="chain" id="PRO_5042554809" evidence="8">
    <location>
        <begin position="19"/>
        <end position="622"/>
    </location>
</feature>
<dbReference type="InterPro" id="IPR007110">
    <property type="entry name" value="Ig-like_dom"/>
</dbReference>
<keyword evidence="7" id="KW-0812">Transmembrane</keyword>
<dbReference type="PROSITE" id="PS50835">
    <property type="entry name" value="IG_LIKE"/>
    <property type="match status" value="1"/>
</dbReference>
<dbReference type="SMART" id="SM00082">
    <property type="entry name" value="LRRCT"/>
    <property type="match status" value="1"/>
</dbReference>
<keyword evidence="1" id="KW-0433">Leucine-rich repeat</keyword>
<dbReference type="InterPro" id="IPR013098">
    <property type="entry name" value="Ig_I-set"/>
</dbReference>
<dbReference type="Pfam" id="PF13855">
    <property type="entry name" value="LRR_8"/>
    <property type="match status" value="1"/>
</dbReference>
<feature type="compositionally biased region" description="Polar residues" evidence="6">
    <location>
        <begin position="566"/>
        <end position="580"/>
    </location>
</feature>
<keyword evidence="10" id="KW-1185">Reference proteome</keyword>
<feature type="domain" description="Ig-like" evidence="9">
    <location>
        <begin position="261"/>
        <end position="361"/>
    </location>
</feature>
<dbReference type="PROSITE" id="PS51450">
    <property type="entry name" value="LRR"/>
    <property type="match status" value="2"/>
</dbReference>
<protein>
    <submittedName>
        <fullName evidence="11">Leucine-rich repeat-containing protein 24-like</fullName>
    </submittedName>
</protein>
<evidence type="ECO:0000256" key="7">
    <source>
        <dbReference type="SAM" id="Phobius"/>
    </source>
</evidence>